<evidence type="ECO:0000256" key="2">
    <source>
        <dbReference type="ARBA" id="ARBA00009677"/>
    </source>
</evidence>
<dbReference type="PANTHER" id="PTHR30435">
    <property type="entry name" value="FLAGELLAR PROTEIN"/>
    <property type="match status" value="1"/>
</dbReference>
<dbReference type="AlphaFoldDB" id="A0A0D1KQP7"/>
<dbReference type="InterPro" id="IPR001444">
    <property type="entry name" value="Flag_bb_rod_N"/>
</dbReference>
<dbReference type="Pfam" id="PF07559">
    <property type="entry name" value="FlgE_D2"/>
    <property type="match status" value="1"/>
</dbReference>
<evidence type="ECO:0000313" key="11">
    <source>
        <dbReference type="Proteomes" id="UP000033203"/>
    </source>
</evidence>
<dbReference type="PANTHER" id="PTHR30435:SF1">
    <property type="entry name" value="FLAGELLAR HOOK PROTEIN FLGE"/>
    <property type="match status" value="1"/>
</dbReference>
<evidence type="ECO:0000256" key="5">
    <source>
        <dbReference type="RuleBase" id="RU362116"/>
    </source>
</evidence>
<evidence type="ECO:0000256" key="3">
    <source>
        <dbReference type="ARBA" id="ARBA00019015"/>
    </source>
</evidence>
<keyword evidence="4 5" id="KW-0975">Bacterial flagellum</keyword>
<dbReference type="Pfam" id="PF06429">
    <property type="entry name" value="Flg_bbr_C"/>
    <property type="match status" value="1"/>
</dbReference>
<feature type="domain" description="Flagellar basal body rod protein N-terminal" evidence="6">
    <location>
        <begin position="5"/>
        <end position="33"/>
    </location>
</feature>
<dbReference type="GeneID" id="93796780"/>
<feature type="domain" description="Flagellar hook protein FlgE/F/G-like D1" evidence="9">
    <location>
        <begin position="83"/>
        <end position="137"/>
    </location>
</feature>
<comment type="caution">
    <text evidence="10">The sequence shown here is derived from an EMBL/GenBank/DDBJ whole genome shotgun (WGS) entry which is preliminary data.</text>
</comment>
<dbReference type="GO" id="GO:0009424">
    <property type="term" value="C:bacterial-type flagellum hook"/>
    <property type="evidence" value="ECO:0007669"/>
    <property type="project" value="TreeGrafter"/>
</dbReference>
<dbReference type="InterPro" id="IPR020013">
    <property type="entry name" value="Flagellar_FlgE/F/G"/>
</dbReference>
<dbReference type="InterPro" id="IPR010930">
    <property type="entry name" value="Flg_bb/hook_C_dom"/>
</dbReference>
<dbReference type="InterPro" id="IPR053967">
    <property type="entry name" value="LlgE_F_G-like_D1"/>
</dbReference>
<protein>
    <recommendedName>
        <fullName evidence="3 5">Flagellar hook protein FlgE</fullName>
    </recommendedName>
</protein>
<dbReference type="Pfam" id="PF00460">
    <property type="entry name" value="Flg_bb_rod"/>
    <property type="match status" value="1"/>
</dbReference>
<sequence>MSFFTSLSGLQASQTDMDTISHNLANVSTTGFKKSRVEFSDVIASSVSTDPRKMVGSGVIVKATQQQFKNGNLQGTTNALDLAVMGEGFFTVKTTGASDAIAYTRNGSFSVDASRNVVDSQGSFLMVYPVDGDGNVTATGEDGLTNLQLQQTSGTPKATQSVSTAINLSGTTTVNKKTFDRTDTTTYNNSVATRVYDANGNPMTMTSYYVRTAVPDATKGTDSTWAVYTFVGDKQLEVGGKKDPVQITFANTGAIKTPATPIQYDTFIPLSGAAAQNLTLNLGNSTQLASAFAVNSKSQDGVPVGQLAGVTVTSEGLIQASFSNGDIVPLGKVALAKFSTPTGLRQIGNSYWSATGLSGTATMGSAAADGFGSLMSGQIEGSNVDITEELVNLIAAQRNFQANSKALDTANQVSQTIIQIRG</sequence>
<feature type="domain" description="Flagellar hook protein FlgE D2" evidence="8">
    <location>
        <begin position="167"/>
        <end position="301"/>
    </location>
</feature>
<reference evidence="10 11" key="1">
    <citation type="submission" date="2015-01" db="EMBL/GenBank/DDBJ databases">
        <title>Genome of Sphingomonas taxi strain 30a.</title>
        <authorList>
            <person name="Eevers N."/>
            <person name="Van Hamme J."/>
            <person name="Bottos E."/>
            <person name="Weyens N."/>
            <person name="Vangronsveld J."/>
        </authorList>
    </citation>
    <scope>NUCLEOTIDE SEQUENCE [LARGE SCALE GENOMIC DNA]</scope>
    <source>
        <strain evidence="10 11">30a</strain>
    </source>
</reference>
<dbReference type="Gene3D" id="2.60.98.20">
    <property type="entry name" value="Flagellar hook protein FlgE"/>
    <property type="match status" value="1"/>
</dbReference>
<evidence type="ECO:0000259" key="7">
    <source>
        <dbReference type="Pfam" id="PF06429"/>
    </source>
</evidence>
<dbReference type="Pfam" id="PF22692">
    <property type="entry name" value="LlgE_F_G_D1"/>
    <property type="match status" value="1"/>
</dbReference>
<accession>A0A0D1KQP7</accession>
<gene>
    <name evidence="10" type="ORF">SR41_12745</name>
</gene>
<comment type="similarity">
    <text evidence="2 5">Belongs to the flagella basal body rod proteins family.</text>
</comment>
<proteinExistence type="inferred from homology"/>
<comment type="subcellular location">
    <subcellularLocation>
        <location evidence="1 5">Bacterial flagellum basal body</location>
    </subcellularLocation>
</comment>
<dbReference type="NCBIfam" id="TIGR03506">
    <property type="entry name" value="FlgEFG_subfam"/>
    <property type="match status" value="1"/>
</dbReference>
<dbReference type="InterPro" id="IPR037058">
    <property type="entry name" value="Falgellar_hook_FlgE_sf"/>
</dbReference>
<keyword evidence="10" id="KW-0282">Flagellum</keyword>
<comment type="function">
    <text evidence="5">A flexible structure which links the flagellar filament to the drive apparatus in the basal body.</text>
</comment>
<dbReference type="SUPFAM" id="SSF117143">
    <property type="entry name" value="Flagellar hook protein flgE"/>
    <property type="match status" value="1"/>
</dbReference>
<keyword evidence="10" id="KW-0969">Cilium</keyword>
<feature type="domain" description="Flagellar basal-body/hook protein C-terminal" evidence="7">
    <location>
        <begin position="376"/>
        <end position="420"/>
    </location>
</feature>
<dbReference type="PATRIC" id="fig|1549858.7.peg.2423"/>
<evidence type="ECO:0000259" key="6">
    <source>
        <dbReference type="Pfam" id="PF00460"/>
    </source>
</evidence>
<keyword evidence="10" id="KW-0966">Cell projection</keyword>
<evidence type="ECO:0000256" key="4">
    <source>
        <dbReference type="ARBA" id="ARBA00023143"/>
    </source>
</evidence>
<dbReference type="InterPro" id="IPR011491">
    <property type="entry name" value="FlgE_D2"/>
</dbReference>
<evidence type="ECO:0000256" key="1">
    <source>
        <dbReference type="ARBA" id="ARBA00004117"/>
    </source>
</evidence>
<dbReference type="GO" id="GO:0071978">
    <property type="term" value="P:bacterial-type flagellum-dependent swarming motility"/>
    <property type="evidence" value="ECO:0007669"/>
    <property type="project" value="TreeGrafter"/>
</dbReference>
<dbReference type="EMBL" id="JXTP01000060">
    <property type="protein sequence ID" value="KIU26809.1"/>
    <property type="molecule type" value="Genomic_DNA"/>
</dbReference>
<dbReference type="InterPro" id="IPR037925">
    <property type="entry name" value="FlgE/F/G-like"/>
</dbReference>
<dbReference type="GO" id="GO:0005829">
    <property type="term" value="C:cytosol"/>
    <property type="evidence" value="ECO:0007669"/>
    <property type="project" value="TreeGrafter"/>
</dbReference>
<dbReference type="Proteomes" id="UP000033203">
    <property type="component" value="Unassembled WGS sequence"/>
</dbReference>
<dbReference type="RefSeq" id="WP_017977373.1">
    <property type="nucleotide sequence ID" value="NZ_CP023705.1"/>
</dbReference>
<dbReference type="GO" id="GO:0009425">
    <property type="term" value="C:bacterial-type flagellum basal body"/>
    <property type="evidence" value="ECO:0007669"/>
    <property type="project" value="UniProtKB-SubCell"/>
</dbReference>
<evidence type="ECO:0000313" key="10">
    <source>
        <dbReference type="EMBL" id="KIU26809.1"/>
    </source>
</evidence>
<evidence type="ECO:0000259" key="8">
    <source>
        <dbReference type="Pfam" id="PF07559"/>
    </source>
</evidence>
<organism evidence="10 11">
    <name type="scientific">Sphingomonas melonis</name>
    <dbReference type="NCBI Taxonomy" id="152682"/>
    <lineage>
        <taxon>Bacteria</taxon>
        <taxon>Pseudomonadati</taxon>
        <taxon>Pseudomonadota</taxon>
        <taxon>Alphaproteobacteria</taxon>
        <taxon>Sphingomonadales</taxon>
        <taxon>Sphingomonadaceae</taxon>
        <taxon>Sphingomonas</taxon>
    </lineage>
</organism>
<name>A0A0D1KQP7_9SPHN</name>
<evidence type="ECO:0000259" key="9">
    <source>
        <dbReference type="Pfam" id="PF22692"/>
    </source>
</evidence>